<dbReference type="CDD" id="cd02140">
    <property type="entry name" value="Frm2-like"/>
    <property type="match status" value="1"/>
</dbReference>
<reference evidence="2 3" key="1">
    <citation type="submission" date="2024-07" db="EMBL/GenBank/DDBJ databases">
        <authorList>
            <person name="Yun M."/>
        </authorList>
    </citation>
    <scope>NUCLEOTIDE SEQUENCE [LARGE SCALE GENOMIC DNA]</scope>
    <source>
        <strain evidence="2 3">MS01</strain>
    </source>
</reference>
<proteinExistence type="predicted"/>
<feature type="domain" description="Nitroreductase" evidence="1">
    <location>
        <begin position="8"/>
        <end position="177"/>
    </location>
</feature>
<organism evidence="2 3">
    <name type="scientific">Leuconostoc aquikimchii</name>
    <dbReference type="NCBI Taxonomy" id="3236804"/>
    <lineage>
        <taxon>Bacteria</taxon>
        <taxon>Bacillati</taxon>
        <taxon>Bacillota</taxon>
        <taxon>Bacilli</taxon>
        <taxon>Lactobacillales</taxon>
        <taxon>Lactobacillaceae</taxon>
        <taxon>Leuconostoc</taxon>
    </lineage>
</organism>
<dbReference type="Gene3D" id="3.40.109.10">
    <property type="entry name" value="NADH Oxidase"/>
    <property type="match status" value="1"/>
</dbReference>
<evidence type="ECO:0000313" key="3">
    <source>
        <dbReference type="Proteomes" id="UP001556617"/>
    </source>
</evidence>
<dbReference type="PANTHER" id="PTHR43035:SF1">
    <property type="entry name" value="FATTY ACID REPRESSION MUTANT PROTEIN 2-RELATED"/>
    <property type="match status" value="1"/>
</dbReference>
<evidence type="ECO:0000313" key="2">
    <source>
        <dbReference type="EMBL" id="MEX0380571.1"/>
    </source>
</evidence>
<gene>
    <name evidence="2" type="ORF">AB3K24_04315</name>
</gene>
<accession>A0ABV3S4E5</accession>
<dbReference type="Pfam" id="PF00881">
    <property type="entry name" value="Nitroreductase"/>
    <property type="match status" value="1"/>
</dbReference>
<dbReference type="SUPFAM" id="SSF55469">
    <property type="entry name" value="FMN-dependent nitroreductase-like"/>
    <property type="match status" value="1"/>
</dbReference>
<evidence type="ECO:0000259" key="1">
    <source>
        <dbReference type="Pfam" id="PF00881"/>
    </source>
</evidence>
<dbReference type="RefSeq" id="WP_367973969.1">
    <property type="nucleotide sequence ID" value="NZ_JBFPEQ010000001.1"/>
</dbReference>
<dbReference type="EMBL" id="JBFPER010000001">
    <property type="protein sequence ID" value="MEX0380571.1"/>
    <property type="molecule type" value="Genomic_DNA"/>
</dbReference>
<dbReference type="PANTHER" id="PTHR43035">
    <property type="entry name" value="FATTY ACID REPRESSION MUTANT PROTEIN 2-RELATED"/>
    <property type="match status" value="1"/>
</dbReference>
<keyword evidence="3" id="KW-1185">Reference proteome</keyword>
<dbReference type="InterPro" id="IPR000415">
    <property type="entry name" value="Nitroreductase-like"/>
</dbReference>
<dbReference type="InterPro" id="IPR033877">
    <property type="entry name" value="Frm2/Hbn1"/>
</dbReference>
<name>A0ABV3S4E5_9LACO</name>
<dbReference type="InterPro" id="IPR029479">
    <property type="entry name" value="Nitroreductase"/>
</dbReference>
<comment type="caution">
    <text evidence="2">The sequence shown here is derived from an EMBL/GenBank/DDBJ whole genome shotgun (WGS) entry which is preliminary data.</text>
</comment>
<protein>
    <submittedName>
        <fullName evidence="2">Nitroreductase family protein</fullName>
    </submittedName>
</protein>
<sequence length="200" mass="22610">MTFTDLQKQRRTTYVLGKKVSQTPEEIYDIVKSAVTNAPTAFNNQTVRVMTLTGDFHEKLWHLTADRLKTEVPDEAAYNNTLAKINSAFKAGYGTILFFTDTSVVKSFEENIPLYAENFYDWSEQGHGIAEYATWLALTEAGLGASLQHYNPLIDELVAENFNVPTSWRLRAQMPFGSIESSADDKTFLADADRFKLFKS</sequence>
<dbReference type="Proteomes" id="UP001556617">
    <property type="component" value="Unassembled WGS sequence"/>
</dbReference>